<dbReference type="SMART" id="SM00398">
    <property type="entry name" value="HMG"/>
    <property type="match status" value="1"/>
</dbReference>
<dbReference type="SUPFAM" id="SSF47095">
    <property type="entry name" value="HMG-box"/>
    <property type="match status" value="1"/>
</dbReference>
<sequence length="216" mass="24252">MIWFNEQRKNIMEKYETNFIETSKKGGELWGSMTGDEKQVYVKKYEALKVIYQEEMKEYKAKGGGADSVTSPKQSISKSGSSVTSKSSRKRHSPQKGTPNKKFKSKEFIDTEDESSSAEDQRKKKQGPKQTKLFQKVKKENPRKESSGEEMDTGEPKSKPFPKPTSSRGRSTRSRATEEELQALPSGSDYEESIASLDSEDKSSNSDSSDTDGKSD</sequence>
<evidence type="ECO:0000313" key="4">
    <source>
        <dbReference type="EMBL" id="KAI6648013.1"/>
    </source>
</evidence>
<keyword evidence="1" id="KW-0539">Nucleus</keyword>
<dbReference type="Pfam" id="PF00505">
    <property type="entry name" value="HMG_box"/>
    <property type="match status" value="1"/>
</dbReference>
<dbReference type="InterPro" id="IPR036910">
    <property type="entry name" value="HMG_box_dom_sf"/>
</dbReference>
<protein>
    <recommendedName>
        <fullName evidence="3">HMG box domain-containing protein</fullName>
    </recommendedName>
</protein>
<feature type="compositionally biased region" description="Basic and acidic residues" evidence="2">
    <location>
        <begin position="137"/>
        <end position="147"/>
    </location>
</feature>
<feature type="DNA-binding region" description="HMG box" evidence="1">
    <location>
        <begin position="1"/>
        <end position="60"/>
    </location>
</feature>
<evidence type="ECO:0000256" key="2">
    <source>
        <dbReference type="SAM" id="MobiDB-lite"/>
    </source>
</evidence>
<dbReference type="EMBL" id="JAKMXF010000334">
    <property type="protein sequence ID" value="KAI6648013.1"/>
    <property type="molecule type" value="Genomic_DNA"/>
</dbReference>
<accession>A0AAV7JGL5</accession>
<dbReference type="InterPro" id="IPR009071">
    <property type="entry name" value="HMG_box_dom"/>
</dbReference>
<dbReference type="GO" id="GO:0003677">
    <property type="term" value="F:DNA binding"/>
    <property type="evidence" value="ECO:0007669"/>
    <property type="project" value="UniProtKB-UniRule"/>
</dbReference>
<comment type="caution">
    <text evidence="4">The sequence shown here is derived from an EMBL/GenBank/DDBJ whole genome shotgun (WGS) entry which is preliminary data.</text>
</comment>
<proteinExistence type="predicted"/>
<dbReference type="PROSITE" id="PS50118">
    <property type="entry name" value="HMG_BOX_2"/>
    <property type="match status" value="1"/>
</dbReference>
<dbReference type="Gene3D" id="1.10.30.10">
    <property type="entry name" value="High mobility group box domain"/>
    <property type="match status" value="1"/>
</dbReference>
<feature type="region of interest" description="Disordered" evidence="2">
    <location>
        <begin position="59"/>
        <end position="216"/>
    </location>
</feature>
<feature type="compositionally biased region" description="Basic residues" evidence="2">
    <location>
        <begin position="87"/>
        <end position="104"/>
    </location>
</feature>
<evidence type="ECO:0000313" key="5">
    <source>
        <dbReference type="Proteomes" id="UP001165289"/>
    </source>
</evidence>
<gene>
    <name evidence="4" type="ORF">LOD99_8340</name>
</gene>
<keyword evidence="5" id="KW-1185">Reference proteome</keyword>
<dbReference type="Proteomes" id="UP001165289">
    <property type="component" value="Unassembled WGS sequence"/>
</dbReference>
<name>A0AAV7JGL5_9METZ</name>
<organism evidence="4 5">
    <name type="scientific">Oopsacas minuta</name>
    <dbReference type="NCBI Taxonomy" id="111878"/>
    <lineage>
        <taxon>Eukaryota</taxon>
        <taxon>Metazoa</taxon>
        <taxon>Porifera</taxon>
        <taxon>Hexactinellida</taxon>
        <taxon>Hexasterophora</taxon>
        <taxon>Lyssacinosida</taxon>
        <taxon>Leucopsacidae</taxon>
        <taxon>Oopsacas</taxon>
    </lineage>
</organism>
<evidence type="ECO:0000256" key="1">
    <source>
        <dbReference type="PROSITE-ProRule" id="PRU00267"/>
    </source>
</evidence>
<feature type="domain" description="HMG box" evidence="3">
    <location>
        <begin position="1"/>
        <end position="60"/>
    </location>
</feature>
<keyword evidence="1" id="KW-0238">DNA-binding</keyword>
<evidence type="ECO:0000259" key="3">
    <source>
        <dbReference type="PROSITE" id="PS50118"/>
    </source>
</evidence>
<dbReference type="GO" id="GO:0005634">
    <property type="term" value="C:nucleus"/>
    <property type="evidence" value="ECO:0007669"/>
    <property type="project" value="UniProtKB-UniRule"/>
</dbReference>
<reference evidence="4 5" key="1">
    <citation type="journal article" date="2023" name="BMC Biol.">
        <title>The compact genome of the sponge Oopsacas minuta (Hexactinellida) is lacking key metazoan core genes.</title>
        <authorList>
            <person name="Santini S."/>
            <person name="Schenkelaars Q."/>
            <person name="Jourda C."/>
            <person name="Duchesne M."/>
            <person name="Belahbib H."/>
            <person name="Rocher C."/>
            <person name="Selva M."/>
            <person name="Riesgo A."/>
            <person name="Vervoort M."/>
            <person name="Leys S.P."/>
            <person name="Kodjabachian L."/>
            <person name="Le Bivic A."/>
            <person name="Borchiellini C."/>
            <person name="Claverie J.M."/>
            <person name="Renard E."/>
        </authorList>
    </citation>
    <scope>NUCLEOTIDE SEQUENCE [LARGE SCALE GENOMIC DNA]</scope>
    <source>
        <strain evidence="4">SPO-2</strain>
    </source>
</reference>
<dbReference type="InterPro" id="IPR048985">
    <property type="entry name" value="SSRP1_C"/>
</dbReference>
<dbReference type="AlphaFoldDB" id="A0AAV7JGL5"/>
<dbReference type="Pfam" id="PF21092">
    <property type="entry name" value="SSRP1_C"/>
    <property type="match status" value="1"/>
</dbReference>
<feature type="compositionally biased region" description="Low complexity" evidence="2">
    <location>
        <begin position="71"/>
        <end position="86"/>
    </location>
</feature>